<feature type="region of interest" description="Disordered" evidence="1">
    <location>
        <begin position="212"/>
        <end position="244"/>
    </location>
</feature>
<dbReference type="OrthoDB" id="3197626at2759"/>
<comment type="caution">
    <text evidence="3">The sequence shown here is derived from an EMBL/GenBank/DDBJ whole genome shotgun (WGS) entry which is preliminary data.</text>
</comment>
<evidence type="ECO:0008006" key="5">
    <source>
        <dbReference type="Google" id="ProtNLM"/>
    </source>
</evidence>
<keyword evidence="2" id="KW-0812">Transmembrane</keyword>
<evidence type="ECO:0000313" key="4">
    <source>
        <dbReference type="Proteomes" id="UP000184267"/>
    </source>
</evidence>
<keyword evidence="4" id="KW-1185">Reference proteome</keyword>
<evidence type="ECO:0000256" key="2">
    <source>
        <dbReference type="SAM" id="Phobius"/>
    </source>
</evidence>
<organism evidence="3 4">
    <name type="scientific">Trametes pubescens</name>
    <name type="common">White-rot fungus</name>
    <dbReference type="NCBI Taxonomy" id="154538"/>
    <lineage>
        <taxon>Eukaryota</taxon>
        <taxon>Fungi</taxon>
        <taxon>Dikarya</taxon>
        <taxon>Basidiomycota</taxon>
        <taxon>Agaricomycotina</taxon>
        <taxon>Agaricomycetes</taxon>
        <taxon>Polyporales</taxon>
        <taxon>Polyporaceae</taxon>
        <taxon>Trametes</taxon>
    </lineage>
</organism>
<dbReference type="EMBL" id="MNAD01000396">
    <property type="protein sequence ID" value="OJT13561.1"/>
    <property type="molecule type" value="Genomic_DNA"/>
</dbReference>
<name>A0A1M2W131_TRAPU</name>
<sequence length="244" mass="26885">MVNWTSPEELAKDKGDVAVWERKLAVAIPLGVLGLGLWALLWRGMFIMTVEFDATSLSCVVTTTKRTFLSITFWATMGYNLVLTVVHIVGLMQRDYGASLWQMMFEDGLLCYIVAFAANTIPAVLSILNLNPVMNVISAVPAAAMTAMAACRTVTRLNEVGEEDDLYVHSATQISVVRPPPPAALRLQTMKSARFPPRPEVHVTTDHIVVEDYEPSPESAYNSHGKPPELTDDKSETERGYDAV</sequence>
<feature type="compositionally biased region" description="Basic and acidic residues" evidence="1">
    <location>
        <begin position="226"/>
        <end position="244"/>
    </location>
</feature>
<feature type="transmembrane region" description="Helical" evidence="2">
    <location>
        <begin position="24"/>
        <end position="48"/>
    </location>
</feature>
<dbReference type="AlphaFoldDB" id="A0A1M2W131"/>
<keyword evidence="2" id="KW-0472">Membrane</keyword>
<feature type="transmembrane region" description="Helical" evidence="2">
    <location>
        <begin position="109"/>
        <end position="127"/>
    </location>
</feature>
<reference evidence="3 4" key="1">
    <citation type="submission" date="2016-10" db="EMBL/GenBank/DDBJ databases">
        <title>Genome sequence of the basidiomycete white-rot fungus Trametes pubescens.</title>
        <authorList>
            <person name="Makela M.R."/>
            <person name="Granchi Z."/>
            <person name="Peng M."/>
            <person name="De Vries R.P."/>
            <person name="Grigoriev I."/>
            <person name="Riley R."/>
            <person name="Hilden K."/>
        </authorList>
    </citation>
    <scope>NUCLEOTIDE SEQUENCE [LARGE SCALE GENOMIC DNA]</scope>
    <source>
        <strain evidence="3 4">FBCC735</strain>
    </source>
</reference>
<keyword evidence="2" id="KW-1133">Transmembrane helix</keyword>
<dbReference type="Proteomes" id="UP000184267">
    <property type="component" value="Unassembled WGS sequence"/>
</dbReference>
<evidence type="ECO:0000256" key="1">
    <source>
        <dbReference type="SAM" id="MobiDB-lite"/>
    </source>
</evidence>
<feature type="transmembrane region" description="Helical" evidence="2">
    <location>
        <begin position="68"/>
        <end position="89"/>
    </location>
</feature>
<gene>
    <name evidence="3" type="ORF">TRAPUB_9915</name>
</gene>
<evidence type="ECO:0000313" key="3">
    <source>
        <dbReference type="EMBL" id="OJT13561.1"/>
    </source>
</evidence>
<protein>
    <recommendedName>
        <fullName evidence="5">Transmembrane protein</fullName>
    </recommendedName>
</protein>
<accession>A0A1M2W131</accession>
<proteinExistence type="predicted"/>